<keyword evidence="1" id="KW-0732">Signal</keyword>
<reference evidence="3" key="1">
    <citation type="submission" date="2018-08" db="EMBL/GenBank/DDBJ databases">
        <authorList>
            <person name="Kim S.-J."/>
            <person name="Jung G.-Y."/>
        </authorList>
    </citation>
    <scope>NUCLEOTIDE SEQUENCE [LARGE SCALE GENOMIC DNA]</scope>
    <source>
        <strain evidence="3">GY_H</strain>
    </source>
</reference>
<evidence type="ECO:0000313" key="2">
    <source>
        <dbReference type="EMBL" id="RDV04180.1"/>
    </source>
</evidence>
<dbReference type="OrthoDB" id="8447393at2"/>
<evidence type="ECO:0000313" key="3">
    <source>
        <dbReference type="Proteomes" id="UP000263993"/>
    </source>
</evidence>
<dbReference type="AlphaFoldDB" id="A0A371B9C6"/>
<proteinExistence type="predicted"/>
<name>A0A371B9C6_9BRAD</name>
<evidence type="ECO:0000256" key="1">
    <source>
        <dbReference type="SAM" id="SignalP"/>
    </source>
</evidence>
<feature type="signal peptide" evidence="1">
    <location>
        <begin position="1"/>
        <end position="19"/>
    </location>
</feature>
<gene>
    <name evidence="2" type="ORF">DXH78_06045</name>
</gene>
<sequence>MKGAVSKLASIGLIAAALAACSGDGKKNAEPDPNIFPKDYKTEVLYTLQRDLDDPTNIRDAFITEPFLTQGSREQRYAVCVRSNSRNMNREYTGIKDRIGYFYGGHLNQLIEATPEQCGKAAYKPWPELQTICLSDKACK</sequence>
<feature type="chain" id="PRO_5016886336" description="Lipoprotein" evidence="1">
    <location>
        <begin position="20"/>
        <end position="140"/>
    </location>
</feature>
<dbReference type="RefSeq" id="WP_115516207.1">
    <property type="nucleotide sequence ID" value="NZ_QRGO01000001.1"/>
</dbReference>
<accession>A0A371B9C6</accession>
<comment type="caution">
    <text evidence="2">The sequence shown here is derived from an EMBL/GenBank/DDBJ whole genome shotgun (WGS) entry which is preliminary data.</text>
</comment>
<dbReference type="EMBL" id="QRGO01000001">
    <property type="protein sequence ID" value="RDV04180.1"/>
    <property type="molecule type" value="Genomic_DNA"/>
</dbReference>
<evidence type="ECO:0008006" key="4">
    <source>
        <dbReference type="Google" id="ProtNLM"/>
    </source>
</evidence>
<dbReference type="PROSITE" id="PS51257">
    <property type="entry name" value="PROKAR_LIPOPROTEIN"/>
    <property type="match status" value="1"/>
</dbReference>
<organism evidence="2 3">
    <name type="scientific">Undibacter mobilis</name>
    <dbReference type="NCBI Taxonomy" id="2292256"/>
    <lineage>
        <taxon>Bacteria</taxon>
        <taxon>Pseudomonadati</taxon>
        <taxon>Pseudomonadota</taxon>
        <taxon>Alphaproteobacteria</taxon>
        <taxon>Hyphomicrobiales</taxon>
        <taxon>Nitrobacteraceae</taxon>
        <taxon>Undibacter</taxon>
    </lineage>
</organism>
<keyword evidence="3" id="KW-1185">Reference proteome</keyword>
<protein>
    <recommendedName>
        <fullName evidence="4">Lipoprotein</fullName>
    </recommendedName>
</protein>
<dbReference type="Proteomes" id="UP000263993">
    <property type="component" value="Unassembled WGS sequence"/>
</dbReference>